<gene>
    <name evidence="2" type="ORF">KUF71_020608</name>
</gene>
<accession>A0AAE1GXM2</accession>
<feature type="transmembrane region" description="Helical" evidence="1">
    <location>
        <begin position="226"/>
        <end position="246"/>
    </location>
</feature>
<dbReference type="EMBL" id="JAHWGI010000215">
    <property type="protein sequence ID" value="KAK3910904.1"/>
    <property type="molecule type" value="Genomic_DNA"/>
</dbReference>
<keyword evidence="1" id="KW-0472">Membrane</keyword>
<proteinExistence type="predicted"/>
<dbReference type="Proteomes" id="UP001219518">
    <property type="component" value="Unassembled WGS sequence"/>
</dbReference>
<dbReference type="PROSITE" id="PS51257">
    <property type="entry name" value="PROKAR_LIPOPROTEIN"/>
    <property type="match status" value="1"/>
</dbReference>
<evidence type="ECO:0000313" key="3">
    <source>
        <dbReference type="Proteomes" id="UP001219518"/>
    </source>
</evidence>
<evidence type="ECO:0000313" key="2">
    <source>
        <dbReference type="EMBL" id="KAK3910904.1"/>
    </source>
</evidence>
<comment type="caution">
    <text evidence="2">The sequence shown here is derived from an EMBL/GenBank/DDBJ whole genome shotgun (WGS) entry which is preliminary data.</text>
</comment>
<keyword evidence="1" id="KW-1133">Transmembrane helix</keyword>
<organism evidence="2 3">
    <name type="scientific">Frankliniella fusca</name>
    <dbReference type="NCBI Taxonomy" id="407009"/>
    <lineage>
        <taxon>Eukaryota</taxon>
        <taxon>Metazoa</taxon>
        <taxon>Ecdysozoa</taxon>
        <taxon>Arthropoda</taxon>
        <taxon>Hexapoda</taxon>
        <taxon>Insecta</taxon>
        <taxon>Pterygota</taxon>
        <taxon>Neoptera</taxon>
        <taxon>Paraneoptera</taxon>
        <taxon>Thysanoptera</taxon>
        <taxon>Terebrantia</taxon>
        <taxon>Thripoidea</taxon>
        <taxon>Thripidae</taxon>
        <taxon>Frankliniella</taxon>
    </lineage>
</organism>
<keyword evidence="1" id="KW-0812">Transmembrane</keyword>
<name>A0AAE1GXM2_9NEOP</name>
<sequence>MVSDKAIKNTLCCIFAIGCIYFVNCEEEFGMSEPDLENWANPDDMFSPPLKTDALIDDEDAINCQENLLGCNEKLLQCEQLLSSSDVRSGEKSDSRPDCIPCQEEKDGAKVFLQRFIHLLLDVSNLNTQDVEAINKAEFSFYMSDEQLLTLRQFARGGKGRTVPLRKVDEVFAAVLAKPYFDISRFKKLSDKLPEIKVGSFFITALVPTVWFFGAIFLTRSIRKSFMWLTPVIFLTSFITTATQMFEEAQLKNYEQIKHNVDVPPSCKSPILFGSYSDECASYLKAHHMDPNLGITTVKILTKMFGETMAETMGNFGAGSVGFFSHIQGLGWLTQIWITPIAVVLLVFFLLLVALVLSGGSIRLPWFLGGGVSFSNPNEDSTVRAGQGAAVQSTRNIEISPPTHNITFNISGPAIMNDLLRPFSQGAHQPIAHSNSYAEILPQIPSTAVDDPLAAGDSATQRLDDHYLAMSSRKPHRPTFNIGSKKNKQFSYLNAKYKAGNKSNKSISRARHLSL</sequence>
<protein>
    <submittedName>
        <fullName evidence="2">SOSS complex subunit B2</fullName>
    </submittedName>
</protein>
<evidence type="ECO:0000256" key="1">
    <source>
        <dbReference type="SAM" id="Phobius"/>
    </source>
</evidence>
<keyword evidence="3" id="KW-1185">Reference proteome</keyword>
<dbReference type="AlphaFoldDB" id="A0AAE1GXM2"/>
<reference evidence="2" key="2">
    <citation type="journal article" date="2023" name="BMC Genomics">
        <title>Pest status, molecular evolution, and epigenetic factors derived from the genome assembly of Frankliniella fusca, a thysanopteran phytovirus vector.</title>
        <authorList>
            <person name="Catto M.A."/>
            <person name="Labadie P.E."/>
            <person name="Jacobson A.L."/>
            <person name="Kennedy G.G."/>
            <person name="Srinivasan R."/>
            <person name="Hunt B.G."/>
        </authorList>
    </citation>
    <scope>NUCLEOTIDE SEQUENCE</scope>
    <source>
        <strain evidence="2">PL_HMW_Pooled</strain>
    </source>
</reference>
<reference evidence="2" key="1">
    <citation type="submission" date="2021-07" db="EMBL/GenBank/DDBJ databases">
        <authorList>
            <person name="Catto M.A."/>
            <person name="Jacobson A."/>
            <person name="Kennedy G."/>
            <person name="Labadie P."/>
            <person name="Hunt B.G."/>
            <person name="Srinivasan R."/>
        </authorList>
    </citation>
    <scope>NUCLEOTIDE SEQUENCE</scope>
    <source>
        <strain evidence="2">PL_HMW_Pooled</strain>
        <tissue evidence="2">Head</tissue>
    </source>
</reference>
<feature type="transmembrane region" description="Helical" evidence="1">
    <location>
        <begin position="198"/>
        <end position="219"/>
    </location>
</feature>
<feature type="transmembrane region" description="Helical" evidence="1">
    <location>
        <begin position="336"/>
        <end position="357"/>
    </location>
</feature>